<keyword evidence="2" id="KW-1185">Reference proteome</keyword>
<evidence type="ECO:0000313" key="1">
    <source>
        <dbReference type="EMBL" id="KAK1860526.1"/>
    </source>
</evidence>
<dbReference type="Proteomes" id="UP000798662">
    <property type="component" value="Chromosome 1"/>
</dbReference>
<sequence>MRSQVKIASPRRAYLFDTVTCAGVLAPVRALREDPSLTKLLHDCRRDADASLSTLLCKYAPASVADVALKAAVKARFVADPALSAAQPPDVEALEYAVVDVQHLFGVYDRVMRSLHADGRSRVATASELYCSAYRGGPEGDGPAPAKREGGHGVGLRAGATAASPRGVVRPVGGAAGGNTHPRASAAPAAPSAAPAATVAAPVSAAAAGAATASSAAPPLAAPRQPPLVPPPPPCFVLDRTAVLTAFDAVPVGGRTRGRRGEEGGVGAWRRRAVVAAIRRGPFVCPPLCVAVPSYVFFFSSIVI</sequence>
<comment type="caution">
    <text evidence="1">The sequence shown here is derived from an EMBL/GenBank/DDBJ whole genome shotgun (WGS) entry which is preliminary data.</text>
</comment>
<reference evidence="1" key="1">
    <citation type="submission" date="2019-11" db="EMBL/GenBank/DDBJ databases">
        <title>Nori genome reveals adaptations in red seaweeds to the harsh intertidal environment.</title>
        <authorList>
            <person name="Wang D."/>
            <person name="Mao Y."/>
        </authorList>
    </citation>
    <scope>NUCLEOTIDE SEQUENCE</scope>
    <source>
        <tissue evidence="1">Gametophyte</tissue>
    </source>
</reference>
<protein>
    <submittedName>
        <fullName evidence="1">Uncharacterized protein</fullName>
    </submittedName>
</protein>
<accession>A0ACC3BSV2</accession>
<evidence type="ECO:0000313" key="2">
    <source>
        <dbReference type="Proteomes" id="UP000798662"/>
    </source>
</evidence>
<name>A0ACC3BSV2_PYRYE</name>
<organism evidence="1 2">
    <name type="scientific">Pyropia yezoensis</name>
    <name type="common">Susabi-nori</name>
    <name type="synonym">Porphyra yezoensis</name>
    <dbReference type="NCBI Taxonomy" id="2788"/>
    <lineage>
        <taxon>Eukaryota</taxon>
        <taxon>Rhodophyta</taxon>
        <taxon>Bangiophyceae</taxon>
        <taxon>Bangiales</taxon>
        <taxon>Bangiaceae</taxon>
        <taxon>Pyropia</taxon>
    </lineage>
</organism>
<gene>
    <name evidence="1" type="ORF">I4F81_003115</name>
</gene>
<dbReference type="EMBL" id="CM020618">
    <property type="protein sequence ID" value="KAK1860526.1"/>
    <property type="molecule type" value="Genomic_DNA"/>
</dbReference>
<proteinExistence type="predicted"/>